<keyword evidence="2" id="KW-1185">Reference proteome</keyword>
<dbReference type="Proteomes" id="UP000266861">
    <property type="component" value="Unassembled WGS sequence"/>
</dbReference>
<proteinExistence type="predicted"/>
<dbReference type="OrthoDB" id="2443234at2759"/>
<reference evidence="1 2" key="1">
    <citation type="submission" date="2018-08" db="EMBL/GenBank/DDBJ databases">
        <title>Genome and evolution of the arbuscular mycorrhizal fungus Diversispora epigaea (formerly Glomus versiforme) and its bacterial endosymbionts.</title>
        <authorList>
            <person name="Sun X."/>
            <person name="Fei Z."/>
            <person name="Harrison M."/>
        </authorList>
    </citation>
    <scope>NUCLEOTIDE SEQUENCE [LARGE SCALE GENOMIC DNA]</scope>
    <source>
        <strain evidence="1 2">IT104</strain>
    </source>
</reference>
<protein>
    <submittedName>
        <fullName evidence="1">Uncharacterized protein</fullName>
    </submittedName>
</protein>
<evidence type="ECO:0000313" key="2">
    <source>
        <dbReference type="Proteomes" id="UP000266861"/>
    </source>
</evidence>
<dbReference type="EMBL" id="PQFF01000305">
    <property type="protein sequence ID" value="RHZ62863.1"/>
    <property type="molecule type" value="Genomic_DNA"/>
</dbReference>
<comment type="caution">
    <text evidence="1">The sequence shown here is derived from an EMBL/GenBank/DDBJ whole genome shotgun (WGS) entry which is preliminary data.</text>
</comment>
<sequence length="117" mass="13791">MRYNGIVSLNITAYRHDFSSLDVTDEFVENLYNTKQILLKLMITEVGKENIQEVWKITDKQSQNSKYLHFVVVIDFISYLCSSQRKFKYEEVWGLAQHAAQLAIEHKNHSTVRWLHG</sequence>
<name>A0A397HNV5_9GLOM</name>
<accession>A0A397HNV5</accession>
<evidence type="ECO:0000313" key="1">
    <source>
        <dbReference type="EMBL" id="RHZ62863.1"/>
    </source>
</evidence>
<gene>
    <name evidence="1" type="ORF">Glove_334g25</name>
</gene>
<organism evidence="1 2">
    <name type="scientific">Diversispora epigaea</name>
    <dbReference type="NCBI Taxonomy" id="1348612"/>
    <lineage>
        <taxon>Eukaryota</taxon>
        <taxon>Fungi</taxon>
        <taxon>Fungi incertae sedis</taxon>
        <taxon>Mucoromycota</taxon>
        <taxon>Glomeromycotina</taxon>
        <taxon>Glomeromycetes</taxon>
        <taxon>Diversisporales</taxon>
        <taxon>Diversisporaceae</taxon>
        <taxon>Diversispora</taxon>
    </lineage>
</organism>
<dbReference type="AlphaFoldDB" id="A0A397HNV5"/>